<keyword evidence="3" id="KW-1185">Reference proteome</keyword>
<evidence type="ECO:0000313" key="3">
    <source>
        <dbReference type="Proteomes" id="UP001159363"/>
    </source>
</evidence>
<gene>
    <name evidence="2" type="ORF">PR048_019907</name>
</gene>
<feature type="region of interest" description="Disordered" evidence="1">
    <location>
        <begin position="31"/>
        <end position="76"/>
    </location>
</feature>
<sequence>MACSPKNATKGFQNTGIHLYNPGIFSEEDFVPAKTTDENSENGNPDGPMRMERLTHTPQPESHKLPPSSTAACPLDKNHRVHTKTVGPQSEISMSSVKLGLPATLPSSTAAIPYTFNSPS</sequence>
<dbReference type="Proteomes" id="UP001159363">
    <property type="component" value="Chromosome 6"/>
</dbReference>
<name>A0ABQ9H4S5_9NEOP</name>
<proteinExistence type="predicted"/>
<evidence type="ECO:0000313" key="2">
    <source>
        <dbReference type="EMBL" id="KAJ8879299.1"/>
    </source>
</evidence>
<accession>A0ABQ9H4S5</accession>
<organism evidence="2 3">
    <name type="scientific">Dryococelus australis</name>
    <dbReference type="NCBI Taxonomy" id="614101"/>
    <lineage>
        <taxon>Eukaryota</taxon>
        <taxon>Metazoa</taxon>
        <taxon>Ecdysozoa</taxon>
        <taxon>Arthropoda</taxon>
        <taxon>Hexapoda</taxon>
        <taxon>Insecta</taxon>
        <taxon>Pterygota</taxon>
        <taxon>Neoptera</taxon>
        <taxon>Polyneoptera</taxon>
        <taxon>Phasmatodea</taxon>
        <taxon>Verophasmatodea</taxon>
        <taxon>Anareolatae</taxon>
        <taxon>Phasmatidae</taxon>
        <taxon>Eurycanthinae</taxon>
        <taxon>Dryococelus</taxon>
    </lineage>
</organism>
<protein>
    <submittedName>
        <fullName evidence="2">Uncharacterized protein</fullName>
    </submittedName>
</protein>
<comment type="caution">
    <text evidence="2">The sequence shown here is derived from an EMBL/GenBank/DDBJ whole genome shotgun (WGS) entry which is preliminary data.</text>
</comment>
<dbReference type="EMBL" id="JARBHB010000007">
    <property type="protein sequence ID" value="KAJ8879299.1"/>
    <property type="molecule type" value="Genomic_DNA"/>
</dbReference>
<reference evidence="2 3" key="1">
    <citation type="submission" date="2023-02" db="EMBL/GenBank/DDBJ databases">
        <title>LHISI_Scaffold_Assembly.</title>
        <authorList>
            <person name="Stuart O.P."/>
            <person name="Cleave R."/>
            <person name="Magrath M.J.L."/>
            <person name="Mikheyev A.S."/>
        </authorList>
    </citation>
    <scope>NUCLEOTIDE SEQUENCE [LARGE SCALE GENOMIC DNA]</scope>
    <source>
        <strain evidence="2">Daus_M_001</strain>
        <tissue evidence="2">Leg muscle</tissue>
    </source>
</reference>
<evidence type="ECO:0000256" key="1">
    <source>
        <dbReference type="SAM" id="MobiDB-lite"/>
    </source>
</evidence>